<reference evidence="2" key="1">
    <citation type="journal article" date="2020" name="G3 (Bethesda)">
        <title>High-Quality Assemblies for Three Invasive Social Wasps from the &lt;i&gt;Vespula&lt;/i&gt; Genus.</title>
        <authorList>
            <person name="Harrop T.W.R."/>
            <person name="Guhlin J."/>
            <person name="McLaughlin G.M."/>
            <person name="Permina E."/>
            <person name="Stockwell P."/>
            <person name="Gilligan J."/>
            <person name="Le Lec M.F."/>
            <person name="Gruber M.A.M."/>
            <person name="Quinn O."/>
            <person name="Lovegrove M."/>
            <person name="Duncan E.J."/>
            <person name="Remnant E.J."/>
            <person name="Van Eeckhoven J."/>
            <person name="Graham B."/>
            <person name="Knapp R.A."/>
            <person name="Langford K.W."/>
            <person name="Kronenberg Z."/>
            <person name="Press M.O."/>
            <person name="Eacker S.M."/>
            <person name="Wilson-Rankin E.E."/>
            <person name="Purcell J."/>
            <person name="Lester P.J."/>
            <person name="Dearden P.K."/>
        </authorList>
    </citation>
    <scope>NUCLEOTIDE SEQUENCE</scope>
    <source>
        <strain evidence="2">Volc-1</strain>
    </source>
</reference>
<feature type="compositionally biased region" description="Basic and acidic residues" evidence="1">
    <location>
        <begin position="39"/>
        <end position="51"/>
    </location>
</feature>
<evidence type="ECO:0000313" key="2">
    <source>
        <dbReference type="EMBL" id="KAF7417245.1"/>
    </source>
</evidence>
<dbReference type="EMBL" id="JACSDY010000010">
    <property type="protein sequence ID" value="KAF7417245.1"/>
    <property type="molecule type" value="Genomic_DNA"/>
</dbReference>
<evidence type="ECO:0000313" key="3">
    <source>
        <dbReference type="Proteomes" id="UP000600918"/>
    </source>
</evidence>
<proteinExistence type="predicted"/>
<dbReference type="Proteomes" id="UP000600918">
    <property type="component" value="Unassembled WGS sequence"/>
</dbReference>
<keyword evidence="3" id="KW-1185">Reference proteome</keyword>
<gene>
    <name evidence="2" type="ORF">H0235_011776</name>
</gene>
<organism evidence="2 3">
    <name type="scientific">Vespula pensylvanica</name>
    <name type="common">Western yellow jacket</name>
    <name type="synonym">Wasp</name>
    <dbReference type="NCBI Taxonomy" id="30213"/>
    <lineage>
        <taxon>Eukaryota</taxon>
        <taxon>Metazoa</taxon>
        <taxon>Ecdysozoa</taxon>
        <taxon>Arthropoda</taxon>
        <taxon>Hexapoda</taxon>
        <taxon>Insecta</taxon>
        <taxon>Pterygota</taxon>
        <taxon>Neoptera</taxon>
        <taxon>Endopterygota</taxon>
        <taxon>Hymenoptera</taxon>
        <taxon>Apocrita</taxon>
        <taxon>Aculeata</taxon>
        <taxon>Vespoidea</taxon>
        <taxon>Vespidae</taxon>
        <taxon>Vespinae</taxon>
        <taxon>Vespula</taxon>
    </lineage>
</organism>
<feature type="region of interest" description="Disordered" evidence="1">
    <location>
        <begin position="1"/>
        <end position="59"/>
    </location>
</feature>
<protein>
    <submittedName>
        <fullName evidence="2">Uncharacterized protein</fullName>
    </submittedName>
</protein>
<evidence type="ECO:0000256" key="1">
    <source>
        <dbReference type="SAM" id="MobiDB-lite"/>
    </source>
</evidence>
<comment type="caution">
    <text evidence="2">The sequence shown here is derived from an EMBL/GenBank/DDBJ whole genome shotgun (WGS) entry which is preliminary data.</text>
</comment>
<accession>A0A834NSP1</accession>
<sequence length="75" mass="8612">MQLRAGSLNIRRIRMKEKGEHSSQKRNALASRGMVSWGETEKRDKTSREKSPVQTRYSRIEGKQCCLVDEASSEN</sequence>
<name>A0A834NSP1_VESPE</name>
<dbReference type="AlphaFoldDB" id="A0A834NSP1"/>